<evidence type="ECO:0000313" key="2">
    <source>
        <dbReference type="Proteomes" id="UP000523447"/>
    </source>
</evidence>
<keyword evidence="2" id="KW-1185">Reference proteome</keyword>
<dbReference type="AlphaFoldDB" id="A0A7X6LZW1"/>
<proteinExistence type="predicted"/>
<gene>
    <name evidence="1" type="ORF">HGA07_18525</name>
</gene>
<comment type="caution">
    <text evidence="1">The sequence shown here is derived from an EMBL/GenBank/DDBJ whole genome shotgun (WGS) entry which is preliminary data.</text>
</comment>
<organism evidence="1 2">
    <name type="scientific">Nocardia veterana</name>
    <dbReference type="NCBI Taxonomy" id="132249"/>
    <lineage>
        <taxon>Bacteria</taxon>
        <taxon>Bacillati</taxon>
        <taxon>Actinomycetota</taxon>
        <taxon>Actinomycetes</taxon>
        <taxon>Mycobacteriales</taxon>
        <taxon>Nocardiaceae</taxon>
        <taxon>Nocardia</taxon>
    </lineage>
</organism>
<protein>
    <submittedName>
        <fullName evidence="1">Uncharacterized protein</fullName>
    </submittedName>
</protein>
<dbReference type="Proteomes" id="UP000523447">
    <property type="component" value="Unassembled WGS sequence"/>
</dbReference>
<dbReference type="EMBL" id="JAAXPE010000019">
    <property type="protein sequence ID" value="NKY87618.1"/>
    <property type="molecule type" value="Genomic_DNA"/>
</dbReference>
<sequence length="129" mass="14212">MRPRPSEVVAGIRSILADTIGPELTSEHARSRLAEIRAVLAQIDWDNVGFALVVRSAELARWLERAGEHVGEVVVPAPPESASYAAFERHYEELAELAVQVLGRLRARLDAQPDDEPVRHAYRGLLAAV</sequence>
<dbReference type="RefSeq" id="WP_157171661.1">
    <property type="nucleotide sequence ID" value="NZ_CAWPHS010000011.1"/>
</dbReference>
<accession>A0A7X6LZW1</accession>
<evidence type="ECO:0000313" key="1">
    <source>
        <dbReference type="EMBL" id="NKY87618.1"/>
    </source>
</evidence>
<reference evidence="1 2" key="1">
    <citation type="submission" date="2020-04" db="EMBL/GenBank/DDBJ databases">
        <title>MicrobeNet Type strains.</title>
        <authorList>
            <person name="Nicholson A.C."/>
        </authorList>
    </citation>
    <scope>NUCLEOTIDE SEQUENCE [LARGE SCALE GENOMIC DNA]</scope>
    <source>
        <strain evidence="1 2">DSM 44445</strain>
    </source>
</reference>
<name>A0A7X6LZW1_9NOCA</name>